<reference evidence="2" key="1">
    <citation type="submission" date="2020-08" db="EMBL/GenBank/DDBJ databases">
        <title>Multicomponent nature underlies the extraordinary mechanical properties of spider dragline silk.</title>
        <authorList>
            <person name="Kono N."/>
            <person name="Nakamura H."/>
            <person name="Mori M."/>
            <person name="Yoshida Y."/>
            <person name="Ohtoshi R."/>
            <person name="Malay A.D."/>
            <person name="Moran D.A.P."/>
            <person name="Tomita M."/>
            <person name="Numata K."/>
            <person name="Arakawa K."/>
        </authorList>
    </citation>
    <scope>NUCLEOTIDE SEQUENCE</scope>
</reference>
<name>A0A8X6R817_TRICX</name>
<sequence length="76" mass="8503">MSACGREFHTACMLSKSSSFEAAGHGSRARRPPTKLTHAQKATYPENKQAKEEEVGLNRSLEQSLQHVDMQYPAKR</sequence>
<dbReference type="AlphaFoldDB" id="A0A8X6R817"/>
<accession>A0A8X6R817</accession>
<protein>
    <submittedName>
        <fullName evidence="2">Uncharacterized protein</fullName>
    </submittedName>
</protein>
<feature type="region of interest" description="Disordered" evidence="1">
    <location>
        <begin position="16"/>
        <end position="76"/>
    </location>
</feature>
<comment type="caution">
    <text evidence="2">The sequence shown here is derived from an EMBL/GenBank/DDBJ whole genome shotgun (WGS) entry which is preliminary data.</text>
</comment>
<gene>
    <name evidence="2" type="ORF">TNCV_2059451</name>
</gene>
<evidence type="ECO:0000313" key="3">
    <source>
        <dbReference type="Proteomes" id="UP000887159"/>
    </source>
</evidence>
<dbReference type="EMBL" id="BMAU01021025">
    <property type="protein sequence ID" value="GFX87174.1"/>
    <property type="molecule type" value="Genomic_DNA"/>
</dbReference>
<proteinExistence type="predicted"/>
<evidence type="ECO:0000256" key="1">
    <source>
        <dbReference type="SAM" id="MobiDB-lite"/>
    </source>
</evidence>
<evidence type="ECO:0000313" key="2">
    <source>
        <dbReference type="EMBL" id="GFX87174.1"/>
    </source>
</evidence>
<organism evidence="2 3">
    <name type="scientific">Trichonephila clavipes</name>
    <name type="common">Golden silk orbweaver</name>
    <name type="synonym">Nephila clavipes</name>
    <dbReference type="NCBI Taxonomy" id="2585209"/>
    <lineage>
        <taxon>Eukaryota</taxon>
        <taxon>Metazoa</taxon>
        <taxon>Ecdysozoa</taxon>
        <taxon>Arthropoda</taxon>
        <taxon>Chelicerata</taxon>
        <taxon>Arachnida</taxon>
        <taxon>Araneae</taxon>
        <taxon>Araneomorphae</taxon>
        <taxon>Entelegynae</taxon>
        <taxon>Araneoidea</taxon>
        <taxon>Nephilidae</taxon>
        <taxon>Trichonephila</taxon>
    </lineage>
</organism>
<keyword evidence="3" id="KW-1185">Reference proteome</keyword>
<dbReference type="Proteomes" id="UP000887159">
    <property type="component" value="Unassembled WGS sequence"/>
</dbReference>